<keyword evidence="6" id="KW-0423">Lactose metabolism</keyword>
<organism evidence="8 9">
    <name type="scientific">Peptacetobacter hominis</name>
    <dbReference type="NCBI Taxonomy" id="2743610"/>
    <lineage>
        <taxon>Bacteria</taxon>
        <taxon>Bacillati</taxon>
        <taxon>Bacillota</taxon>
        <taxon>Clostridia</taxon>
        <taxon>Peptostreptococcales</taxon>
        <taxon>Peptostreptococcaceae</taxon>
        <taxon>Peptacetobacter</taxon>
    </lineage>
</organism>
<evidence type="ECO:0000256" key="6">
    <source>
        <dbReference type="PIRNR" id="PIRNR000535"/>
    </source>
</evidence>
<dbReference type="Pfam" id="PF00294">
    <property type="entry name" value="PfkB"/>
    <property type="match status" value="1"/>
</dbReference>
<dbReference type="NCBIfam" id="TIGR03168">
    <property type="entry name" value="1-PFK"/>
    <property type="match status" value="1"/>
</dbReference>
<dbReference type="PANTHER" id="PTHR46566:SF2">
    <property type="entry name" value="ATP-DEPENDENT 6-PHOSPHOFRUCTOKINASE ISOZYME 2"/>
    <property type="match status" value="1"/>
</dbReference>
<evidence type="ECO:0000313" key="8">
    <source>
        <dbReference type="EMBL" id="TQQ84965.1"/>
    </source>
</evidence>
<evidence type="ECO:0000313" key="9">
    <source>
        <dbReference type="Proteomes" id="UP000317863"/>
    </source>
</evidence>
<dbReference type="GO" id="GO:0008443">
    <property type="term" value="F:phosphofructokinase activity"/>
    <property type="evidence" value="ECO:0007669"/>
    <property type="project" value="TreeGrafter"/>
</dbReference>
<dbReference type="GO" id="GO:0005524">
    <property type="term" value="F:ATP binding"/>
    <property type="evidence" value="ECO:0007669"/>
    <property type="project" value="UniProtKB-KW"/>
</dbReference>
<comment type="catalytic activity">
    <reaction evidence="6">
        <text>D-tagatofuranose 6-phosphate + ATP = D-tagatofuranose 1,6-bisphosphate + ADP + H(+)</text>
        <dbReference type="Rhea" id="RHEA:12420"/>
        <dbReference type="ChEBI" id="CHEBI:15378"/>
        <dbReference type="ChEBI" id="CHEBI:30616"/>
        <dbReference type="ChEBI" id="CHEBI:58694"/>
        <dbReference type="ChEBI" id="CHEBI:58695"/>
        <dbReference type="ChEBI" id="CHEBI:456216"/>
        <dbReference type="EC" id="2.7.1.144"/>
    </reaction>
</comment>
<comment type="caution">
    <text evidence="8">The sequence shown here is derived from an EMBL/GenBank/DDBJ whole genome shotgun (WGS) entry which is preliminary data.</text>
</comment>
<dbReference type="EMBL" id="SGJB01000005">
    <property type="protein sequence ID" value="TQQ84965.1"/>
    <property type="molecule type" value="Genomic_DNA"/>
</dbReference>
<name>A0A544QW89_9FIRM</name>
<evidence type="ECO:0000256" key="1">
    <source>
        <dbReference type="ARBA" id="ARBA00005380"/>
    </source>
</evidence>
<reference evidence="8 9" key="1">
    <citation type="submission" date="2019-02" db="EMBL/GenBank/DDBJ databases">
        <title>Peptostreptococcaceae bacterium ZHW00191 nov., a new bacterium isolated from the human gut.</title>
        <authorList>
            <person name="Zhou H.-W."/>
            <person name="Chen X.-J."/>
        </authorList>
    </citation>
    <scope>NUCLEOTIDE SEQUENCE [LARGE SCALE GENOMIC DNA]</scope>
    <source>
        <strain evidence="8 9">ZHW00191</strain>
    </source>
</reference>
<evidence type="ECO:0000256" key="4">
    <source>
        <dbReference type="ARBA" id="ARBA00022777"/>
    </source>
</evidence>
<dbReference type="InterPro" id="IPR002173">
    <property type="entry name" value="Carboh/pur_kinase_PfkB_CS"/>
</dbReference>
<dbReference type="SUPFAM" id="SSF53613">
    <property type="entry name" value="Ribokinase-like"/>
    <property type="match status" value="1"/>
</dbReference>
<gene>
    <name evidence="8" type="ORF">EXD82_03730</name>
</gene>
<dbReference type="GO" id="GO:0009024">
    <property type="term" value="F:tagatose-6-phosphate kinase activity"/>
    <property type="evidence" value="ECO:0007669"/>
    <property type="project" value="UniProtKB-EC"/>
</dbReference>
<dbReference type="GO" id="GO:2001059">
    <property type="term" value="P:D-tagatose 6-phosphate catabolic process"/>
    <property type="evidence" value="ECO:0007669"/>
    <property type="project" value="UniProtKB-UniPathway"/>
</dbReference>
<evidence type="ECO:0000256" key="2">
    <source>
        <dbReference type="ARBA" id="ARBA00022679"/>
    </source>
</evidence>
<comment type="pathway">
    <text evidence="6">Carbohydrate metabolism; D-tagatose 6-phosphate degradation; D-glyceraldehyde 3-phosphate and glycerone phosphate from D-tagatose 6-phosphate: step 1/2.</text>
</comment>
<evidence type="ECO:0000256" key="5">
    <source>
        <dbReference type="ARBA" id="ARBA00022840"/>
    </source>
</evidence>
<keyword evidence="3 6" id="KW-0547">Nucleotide-binding</keyword>
<dbReference type="PIRSF" id="PIRSF000535">
    <property type="entry name" value="1PFK/6PFK/LacC"/>
    <property type="match status" value="1"/>
</dbReference>
<dbReference type="InterPro" id="IPR017583">
    <property type="entry name" value="Tagatose/fructose_Pkinase"/>
</dbReference>
<keyword evidence="4 8" id="KW-0418">Kinase</keyword>
<dbReference type="InterPro" id="IPR029056">
    <property type="entry name" value="Ribokinase-like"/>
</dbReference>
<dbReference type="InterPro" id="IPR011611">
    <property type="entry name" value="PfkB_dom"/>
</dbReference>
<dbReference type="Gene3D" id="3.40.1190.20">
    <property type="match status" value="1"/>
</dbReference>
<proteinExistence type="inferred from homology"/>
<dbReference type="OrthoDB" id="9801219at2"/>
<protein>
    <recommendedName>
        <fullName evidence="6">Tagatose-6-phosphate kinase</fullName>
        <ecNumber evidence="6">2.7.1.144</ecNumber>
    </recommendedName>
</protein>
<dbReference type="PROSITE" id="PS00584">
    <property type="entry name" value="PFKB_KINASES_2"/>
    <property type="match status" value="1"/>
</dbReference>
<dbReference type="GO" id="GO:0005988">
    <property type="term" value="P:lactose metabolic process"/>
    <property type="evidence" value="ECO:0007669"/>
    <property type="project" value="UniProtKB-KW"/>
</dbReference>
<keyword evidence="9" id="KW-1185">Reference proteome</keyword>
<dbReference type="PANTHER" id="PTHR46566">
    <property type="entry name" value="1-PHOSPHOFRUCTOKINASE-RELATED"/>
    <property type="match status" value="1"/>
</dbReference>
<dbReference type="UniPathway" id="UPA00704">
    <property type="reaction ID" value="UER00715"/>
</dbReference>
<accession>A0A544QW89</accession>
<feature type="domain" description="Carbohydrate kinase PfkB" evidence="7">
    <location>
        <begin position="7"/>
        <end position="294"/>
    </location>
</feature>
<evidence type="ECO:0000256" key="3">
    <source>
        <dbReference type="ARBA" id="ARBA00022741"/>
    </source>
</evidence>
<comment type="similarity">
    <text evidence="1">Belongs to the carbohydrate kinase pfkB family.</text>
</comment>
<dbReference type="RefSeq" id="WP_142535569.1">
    <property type="nucleotide sequence ID" value="NZ_SGJB01000005.1"/>
</dbReference>
<dbReference type="CDD" id="cd01164">
    <property type="entry name" value="FruK_PfkB_like"/>
    <property type="match status" value="1"/>
</dbReference>
<dbReference type="EC" id="2.7.1.144" evidence="6"/>
<comment type="similarity">
    <text evidence="6">Belongs to the carbohydrate kinase PfkB family. LacC subfamily.</text>
</comment>
<dbReference type="GO" id="GO:0005829">
    <property type="term" value="C:cytosol"/>
    <property type="evidence" value="ECO:0007669"/>
    <property type="project" value="TreeGrafter"/>
</dbReference>
<dbReference type="AlphaFoldDB" id="A0A544QW89"/>
<keyword evidence="2 6" id="KW-0808">Transferase</keyword>
<evidence type="ECO:0000259" key="7">
    <source>
        <dbReference type="Pfam" id="PF00294"/>
    </source>
</evidence>
<keyword evidence="5 6" id="KW-0067">ATP-binding</keyword>
<sequence length="311" mass="33954">MIITLSLNPSIDNTLDVENYKHRGVNNIINSETDAGGKGINTAKNLKMMGKEPITVGFIAGDSGVYLKKMLDKSGIKNDFIPVYGETRTNTKIIEENGEITELNEKGPDISEERIKELMFKLEGYAVSGGIFVLSGNSKNCSDQDIYRKIISLAHSRDVRTVVGIDSENPMDIISEKPEVLKFKLKDICRMKNISEEKADDKFISNTMKELIESGIDIIALSCGEKGAYFADKSGVIKCPGLKIKKHSTVGAGDAMLAGLVYGYEKKLGLEKIAELSMAMSAGAIATIGTKPPSKENVEELKGMVEKIYLT</sequence>
<dbReference type="Proteomes" id="UP000317863">
    <property type="component" value="Unassembled WGS sequence"/>
</dbReference>